<name>A0A1C5JX46_9ACTN</name>
<organism evidence="4 5">
    <name type="scientific">Micromonospora siamensis</name>
    <dbReference type="NCBI Taxonomy" id="299152"/>
    <lineage>
        <taxon>Bacteria</taxon>
        <taxon>Bacillati</taxon>
        <taxon>Actinomycetota</taxon>
        <taxon>Actinomycetes</taxon>
        <taxon>Micromonosporales</taxon>
        <taxon>Micromonosporaceae</taxon>
        <taxon>Micromonospora</taxon>
    </lineage>
</organism>
<evidence type="ECO:0000256" key="2">
    <source>
        <dbReference type="ARBA" id="ARBA00022801"/>
    </source>
</evidence>
<dbReference type="InterPro" id="IPR029058">
    <property type="entry name" value="AB_hydrolase_fold"/>
</dbReference>
<dbReference type="SUPFAM" id="SSF53474">
    <property type="entry name" value="alpha/beta-Hydrolases"/>
    <property type="match status" value="1"/>
</dbReference>
<reference evidence="4 5" key="1">
    <citation type="submission" date="2016-06" db="EMBL/GenBank/DDBJ databases">
        <authorList>
            <person name="Kjaerup R.B."/>
            <person name="Dalgaard T.S."/>
            <person name="Juul-Madsen H.R."/>
        </authorList>
    </citation>
    <scope>NUCLEOTIDE SEQUENCE [LARGE SCALE GENOMIC DNA]</scope>
    <source>
        <strain evidence="4 5">DSM 45097</strain>
    </source>
</reference>
<evidence type="ECO:0000256" key="1">
    <source>
        <dbReference type="ARBA" id="ARBA00010088"/>
    </source>
</evidence>
<dbReference type="AlphaFoldDB" id="A0A1C5JX46"/>
<comment type="similarity">
    <text evidence="1">Belongs to the peptidase S33 family.</text>
</comment>
<dbReference type="Gene3D" id="3.40.50.1820">
    <property type="entry name" value="alpha/beta hydrolase"/>
    <property type="match status" value="1"/>
</dbReference>
<keyword evidence="2" id="KW-0378">Hydrolase</keyword>
<dbReference type="EMBL" id="LT607751">
    <property type="protein sequence ID" value="SCG75150.1"/>
    <property type="molecule type" value="Genomic_DNA"/>
</dbReference>
<dbReference type="GO" id="GO:0016787">
    <property type="term" value="F:hydrolase activity"/>
    <property type="evidence" value="ECO:0007669"/>
    <property type="project" value="UniProtKB-KW"/>
</dbReference>
<evidence type="ECO:0000313" key="5">
    <source>
        <dbReference type="Proteomes" id="UP000198210"/>
    </source>
</evidence>
<dbReference type="InterPro" id="IPR051601">
    <property type="entry name" value="Serine_prot/Carboxylest_S33"/>
</dbReference>
<dbReference type="PANTHER" id="PTHR43248">
    <property type="entry name" value="2-SUCCINYL-6-HYDROXY-2,4-CYCLOHEXADIENE-1-CARBOXYLATE SYNTHASE"/>
    <property type="match status" value="1"/>
</dbReference>
<feature type="domain" description="AB hydrolase-1" evidence="3">
    <location>
        <begin position="40"/>
        <end position="148"/>
    </location>
</feature>
<dbReference type="Proteomes" id="UP000198210">
    <property type="component" value="Chromosome I"/>
</dbReference>
<dbReference type="Pfam" id="PF00561">
    <property type="entry name" value="Abhydrolase_1"/>
    <property type="match status" value="1"/>
</dbReference>
<protein>
    <submittedName>
        <fullName evidence="4">Proline iminopeptidase</fullName>
    </submittedName>
</protein>
<dbReference type="PANTHER" id="PTHR43248:SF32">
    <property type="entry name" value="PROLINE IMINOPEPTIDASE"/>
    <property type="match status" value="1"/>
</dbReference>
<evidence type="ECO:0000313" key="4">
    <source>
        <dbReference type="EMBL" id="SCG75150.1"/>
    </source>
</evidence>
<evidence type="ECO:0000259" key="3">
    <source>
        <dbReference type="Pfam" id="PF00561"/>
    </source>
</evidence>
<keyword evidence="5" id="KW-1185">Reference proteome</keyword>
<proteinExistence type="inferred from homology"/>
<accession>A0A1C5JX46</accession>
<gene>
    <name evidence="4" type="ORF">GA0074704_5128</name>
</gene>
<sequence>MPVRRYTATPSTRLASSGMDARTVQVGTTALHVGVTGQGPHVVVLTGGPGCVQYLERDEISPRGHRAWYPEPRGVGRSGGGPHDMAEAIADLEVVRQTVGVRSWIVLGHSWGCDLGVRYAVEHPEAVTAMVGIAGRGPQRDRTWSEAYEAGRAAEPVVDIAWAPEVHASLGESFTEWIHRPGLWRDLAACDVPMHFIAAGDDIRPSWPLAQLAALVPRGRFSTVPGVPHDFWFTHPDVWTSTVTDACTAAGAARD</sequence>
<dbReference type="InterPro" id="IPR000073">
    <property type="entry name" value="AB_hydrolase_1"/>
</dbReference>